<organism evidence="1 2">
    <name type="scientific">Aspergillus brunneoviolaceus CBS 621.78</name>
    <dbReference type="NCBI Taxonomy" id="1450534"/>
    <lineage>
        <taxon>Eukaryota</taxon>
        <taxon>Fungi</taxon>
        <taxon>Dikarya</taxon>
        <taxon>Ascomycota</taxon>
        <taxon>Pezizomycotina</taxon>
        <taxon>Eurotiomycetes</taxon>
        <taxon>Eurotiomycetidae</taxon>
        <taxon>Eurotiales</taxon>
        <taxon>Aspergillaceae</taxon>
        <taxon>Aspergillus</taxon>
        <taxon>Aspergillus subgen. Circumdati</taxon>
    </lineage>
</organism>
<reference evidence="1" key="1">
    <citation type="submission" date="2018-02" db="EMBL/GenBank/DDBJ databases">
        <title>The genomes of Aspergillus section Nigri reveals drivers in fungal speciation.</title>
        <authorList>
            <consortium name="DOE Joint Genome Institute"/>
            <person name="Vesth T.C."/>
            <person name="Nybo J."/>
            <person name="Theobald S."/>
            <person name="Brandl J."/>
            <person name="Frisvad J.C."/>
            <person name="Nielsen K.F."/>
            <person name="Lyhne E.K."/>
            <person name="Kogle M.E."/>
            <person name="Kuo A."/>
            <person name="Riley R."/>
            <person name="Clum A."/>
            <person name="Nolan M."/>
            <person name="Lipzen A."/>
            <person name="Salamov A."/>
            <person name="Henrissat B."/>
            <person name="Wiebenga A."/>
            <person name="De vries R.P."/>
            <person name="Grigoriev I.V."/>
            <person name="Mortensen U.H."/>
            <person name="Andersen M.R."/>
            <person name="Baker S.E."/>
        </authorList>
    </citation>
    <scope>NUCLEOTIDE SEQUENCE</scope>
    <source>
        <strain evidence="1">CBS 621.78</strain>
    </source>
</reference>
<proteinExistence type="predicted"/>
<sequence>MHTLLCTFLCLRVCLTAQQLEALFWQPPRVRKKYKKYFTHQDFVRAKFYNRALRTYCGELVYDSEHPRSLIGTNWKKIQLNQKFPEVYKRRGGIRGRAPIVFEGLRTKKSQFRKATATNKLRFLKKTSRTKMVASAIAGQVLAEDEEFLIDPNTVDPALFTNEQILIQNAVHVKERTKLRVDLRESEKVNRELQAPGPHYPSQPYFSYYMHYTGHRAMPERGMNEYVKYQSGAKVE</sequence>
<keyword evidence="2" id="KW-1185">Reference proteome</keyword>
<protein>
    <submittedName>
        <fullName evidence="1">Uncharacterized protein</fullName>
    </submittedName>
</protein>
<accession>A0ACD1G7L1</accession>
<evidence type="ECO:0000313" key="2">
    <source>
        <dbReference type="Proteomes" id="UP000249057"/>
    </source>
</evidence>
<dbReference type="EMBL" id="KZ825346">
    <property type="protein sequence ID" value="RAH45246.1"/>
    <property type="molecule type" value="Genomic_DNA"/>
</dbReference>
<name>A0ACD1G7L1_9EURO</name>
<evidence type="ECO:0000313" key="1">
    <source>
        <dbReference type="EMBL" id="RAH45246.1"/>
    </source>
</evidence>
<gene>
    <name evidence="1" type="ORF">BO95DRAFT_432218</name>
</gene>
<dbReference type="Proteomes" id="UP000249057">
    <property type="component" value="Unassembled WGS sequence"/>
</dbReference>